<feature type="region of interest" description="Disordered" evidence="7">
    <location>
        <begin position="80"/>
        <end position="110"/>
    </location>
</feature>
<name>A0A2A2J3D5_9BILA</name>
<evidence type="ECO:0000313" key="10">
    <source>
        <dbReference type="Proteomes" id="UP000218231"/>
    </source>
</evidence>
<dbReference type="AlphaFoldDB" id="A0A2A2J3D5"/>
<dbReference type="OrthoDB" id="10250730at2759"/>
<dbReference type="PANTHER" id="PTHR23200:SF48">
    <property type="entry name" value="METALLO-BETA-LACTAMASE DOMAIN-CONTAINING PROTEIN 1"/>
    <property type="match status" value="1"/>
</dbReference>
<gene>
    <name evidence="9" type="ORF">WR25_09502</name>
</gene>
<comment type="caution">
    <text evidence="9">The sequence shown here is derived from an EMBL/GenBank/DDBJ whole genome shotgun (WGS) entry which is preliminary data.</text>
</comment>
<feature type="compositionally biased region" description="Low complexity" evidence="7">
    <location>
        <begin position="11"/>
        <end position="36"/>
    </location>
</feature>
<evidence type="ECO:0000256" key="7">
    <source>
        <dbReference type="SAM" id="MobiDB-lite"/>
    </source>
</evidence>
<dbReference type="InterPro" id="IPR039344">
    <property type="entry name" value="MBLAC1"/>
</dbReference>
<organism evidence="9 10">
    <name type="scientific">Diploscapter pachys</name>
    <dbReference type="NCBI Taxonomy" id="2018661"/>
    <lineage>
        <taxon>Eukaryota</taxon>
        <taxon>Metazoa</taxon>
        <taxon>Ecdysozoa</taxon>
        <taxon>Nematoda</taxon>
        <taxon>Chromadorea</taxon>
        <taxon>Rhabditida</taxon>
        <taxon>Rhabditina</taxon>
        <taxon>Rhabditomorpha</taxon>
        <taxon>Rhabditoidea</taxon>
        <taxon>Rhabditidae</taxon>
        <taxon>Diploscapter</taxon>
    </lineage>
</organism>
<dbReference type="Gene3D" id="3.60.15.10">
    <property type="entry name" value="Ribonuclease Z/Hydroxyacylglutathione hydrolase-like"/>
    <property type="match status" value="1"/>
</dbReference>
<dbReference type="Proteomes" id="UP000218231">
    <property type="component" value="Unassembled WGS sequence"/>
</dbReference>
<evidence type="ECO:0000256" key="4">
    <source>
        <dbReference type="ARBA" id="ARBA00032988"/>
    </source>
</evidence>
<comment type="subunit">
    <text evidence="2">Homodimer.</text>
</comment>
<evidence type="ECO:0000256" key="3">
    <source>
        <dbReference type="ARBA" id="ARBA00014856"/>
    </source>
</evidence>
<comment type="catalytic activity">
    <reaction evidence="5">
        <text>a ribonucleotidyl-ribonucleotide-RNA + H2O = a 3'-end ribonucleotide-RNA + a 5'-end 5'-phospho-ribonucleoside-RNA + H(+)</text>
        <dbReference type="Rhea" id="RHEA:68096"/>
        <dbReference type="Rhea" id="RHEA-COMP:15179"/>
        <dbReference type="Rhea" id="RHEA-COMP:17355"/>
        <dbReference type="Rhea" id="RHEA-COMP:17428"/>
        <dbReference type="ChEBI" id="CHEBI:15377"/>
        <dbReference type="ChEBI" id="CHEBI:15378"/>
        <dbReference type="ChEBI" id="CHEBI:74896"/>
        <dbReference type="ChEBI" id="CHEBI:138282"/>
        <dbReference type="ChEBI" id="CHEBI:173118"/>
    </reaction>
    <physiologicalReaction direction="left-to-right" evidence="5">
        <dbReference type="Rhea" id="RHEA:68097"/>
    </physiologicalReaction>
</comment>
<feature type="compositionally biased region" description="Basic and acidic residues" evidence="7">
    <location>
        <begin position="1"/>
        <end position="10"/>
    </location>
</feature>
<protein>
    <recommendedName>
        <fullName evidence="3">Metallo-beta-lactamase domain-containing protein 1</fullName>
    </recommendedName>
    <alternativeName>
        <fullName evidence="4">Endoribonuclease MBLAC1</fullName>
    </alternativeName>
</protein>
<evidence type="ECO:0000256" key="5">
    <source>
        <dbReference type="ARBA" id="ARBA00044690"/>
    </source>
</evidence>
<evidence type="ECO:0000313" key="9">
    <source>
        <dbReference type="EMBL" id="PAV56181.1"/>
    </source>
</evidence>
<dbReference type="STRING" id="2018661.A0A2A2J3D5"/>
<dbReference type="InterPro" id="IPR001279">
    <property type="entry name" value="Metallo-B-lactamas"/>
</dbReference>
<evidence type="ECO:0000256" key="6">
    <source>
        <dbReference type="ARBA" id="ARBA00045869"/>
    </source>
</evidence>
<keyword evidence="10" id="KW-1185">Reference proteome</keyword>
<dbReference type="GO" id="GO:0005829">
    <property type="term" value="C:cytosol"/>
    <property type="evidence" value="ECO:0007669"/>
    <property type="project" value="UniProtKB-SubCell"/>
</dbReference>
<feature type="domain" description="Metallo-beta-lactamase" evidence="8">
    <location>
        <begin position="167"/>
        <end position="230"/>
    </location>
</feature>
<evidence type="ECO:0000259" key="8">
    <source>
        <dbReference type="Pfam" id="PF00753"/>
    </source>
</evidence>
<comment type="function">
    <text evidence="6">Endoribonuclease that catalyzes the hydrolysis of histone-coding pre-mRNA 3'-end. Involved in histone pre-mRNA processing during the S-phase of the cell cycle, which is required for entering/progressing through S-phase. Cleaves histone pre-mRNA at a major and a minor cleavage site after the 5'-ACCCA-3' and the 5'-ACCCACA-3' sequence, respectively, and located downstream of the stem-loop. May require the presence of the HDE element located at the histone pre-RNA 3'-end to avoid non-specific cleavage.</text>
</comment>
<reference evidence="9 10" key="1">
    <citation type="journal article" date="2017" name="Curr. Biol.">
        <title>Genome architecture and evolution of a unichromosomal asexual nematode.</title>
        <authorList>
            <person name="Fradin H."/>
            <person name="Zegar C."/>
            <person name="Gutwein M."/>
            <person name="Lucas J."/>
            <person name="Kovtun M."/>
            <person name="Corcoran D."/>
            <person name="Baugh L.R."/>
            <person name="Kiontke K."/>
            <person name="Gunsalus K."/>
            <person name="Fitch D.H."/>
            <person name="Piano F."/>
        </authorList>
    </citation>
    <scope>NUCLEOTIDE SEQUENCE [LARGE SCALE GENOMIC DNA]</scope>
    <source>
        <strain evidence="9">PF1309</strain>
    </source>
</reference>
<dbReference type="EMBL" id="LIAE01010713">
    <property type="protein sequence ID" value="PAV56181.1"/>
    <property type="molecule type" value="Genomic_DNA"/>
</dbReference>
<dbReference type="SUPFAM" id="SSF56281">
    <property type="entry name" value="Metallo-hydrolase/oxidoreductase"/>
    <property type="match status" value="1"/>
</dbReference>
<feature type="region of interest" description="Disordered" evidence="7">
    <location>
        <begin position="1"/>
        <end position="46"/>
    </location>
</feature>
<proteinExistence type="predicted"/>
<accession>A0A2A2J3D5</accession>
<dbReference type="Pfam" id="PF00753">
    <property type="entry name" value="Lactamase_B"/>
    <property type="match status" value="1"/>
</dbReference>
<comment type="subcellular location">
    <subcellularLocation>
        <location evidence="1">Cytoplasm</location>
        <location evidence="1">Cytosol</location>
    </subcellularLocation>
</comment>
<feature type="compositionally biased region" description="Basic and acidic residues" evidence="7">
    <location>
        <begin position="83"/>
        <end position="101"/>
    </location>
</feature>
<evidence type="ECO:0000256" key="1">
    <source>
        <dbReference type="ARBA" id="ARBA00004514"/>
    </source>
</evidence>
<dbReference type="PANTHER" id="PTHR23200">
    <property type="entry name" value="METALLO-BETA-LACTAMASE DOMAIN-CONTAINING PROTEIN 1"/>
    <property type="match status" value="1"/>
</dbReference>
<evidence type="ECO:0000256" key="2">
    <source>
        <dbReference type="ARBA" id="ARBA00011738"/>
    </source>
</evidence>
<sequence length="297" mass="32961">MFIKRRESRLESSLPSLPSLSSLSSLPSMSRASLSSPSPPLPPIITALSDEDEDLFVRKSAIAAHTHTHTPIKRLQFASSEWKSMDEKSNTKSRSKNRDDESASESSAISSYENKMKELSSQLSQVIQQMSREDNLVKDGGDLRQDRARIIVIRNGSAEQTSDGAYEFVSTITLIEDDGKRILVDTGLGTDINGRRSILEGLLTHGITPPAIDIVITTHGHPDHFGTHDYPDAIHFSSFYIHHKARFNLSSLFDRDWHTLAKNVALFKASGHTSNDIAVFVDNEQKMGRTVISGKFI</sequence>
<dbReference type="InterPro" id="IPR036866">
    <property type="entry name" value="RibonucZ/Hydroxyglut_hydro"/>
</dbReference>